<feature type="region of interest" description="Disordered" evidence="1">
    <location>
        <begin position="226"/>
        <end position="265"/>
    </location>
</feature>
<accession>A0A813LH50</accession>
<reference evidence="2" key="1">
    <citation type="submission" date="2021-02" db="EMBL/GenBank/DDBJ databases">
        <authorList>
            <person name="Dougan E. K."/>
            <person name="Rhodes N."/>
            <person name="Thang M."/>
            <person name="Chan C."/>
        </authorList>
    </citation>
    <scope>NUCLEOTIDE SEQUENCE</scope>
</reference>
<feature type="region of interest" description="Disordered" evidence="1">
    <location>
        <begin position="1"/>
        <end position="63"/>
    </location>
</feature>
<dbReference type="EMBL" id="CAJNNW010034796">
    <property type="protein sequence ID" value="CAE8723918.1"/>
    <property type="molecule type" value="Genomic_DNA"/>
</dbReference>
<evidence type="ECO:0000313" key="2">
    <source>
        <dbReference type="EMBL" id="CAE8723918.1"/>
    </source>
</evidence>
<feature type="compositionally biased region" description="Acidic residues" evidence="1">
    <location>
        <begin position="14"/>
        <end position="24"/>
    </location>
</feature>
<name>A0A813LH50_POLGL</name>
<gene>
    <name evidence="2" type="ORF">PGLA2088_LOCUS43429</name>
</gene>
<comment type="caution">
    <text evidence="2">The sequence shown here is derived from an EMBL/GenBank/DDBJ whole genome shotgun (WGS) entry which is preliminary data.</text>
</comment>
<evidence type="ECO:0000256" key="1">
    <source>
        <dbReference type="SAM" id="MobiDB-lite"/>
    </source>
</evidence>
<feature type="compositionally biased region" description="Acidic residues" evidence="1">
    <location>
        <begin position="247"/>
        <end position="265"/>
    </location>
</feature>
<protein>
    <submittedName>
        <fullName evidence="2">Uncharacterized protein</fullName>
    </submittedName>
</protein>
<feature type="compositionally biased region" description="Basic and acidic residues" evidence="1">
    <location>
        <begin position="226"/>
        <end position="246"/>
    </location>
</feature>
<proteinExistence type="predicted"/>
<dbReference type="AlphaFoldDB" id="A0A813LH50"/>
<evidence type="ECO:0000313" key="3">
    <source>
        <dbReference type="Proteomes" id="UP000626109"/>
    </source>
</evidence>
<feature type="non-terminal residue" evidence="2">
    <location>
        <position position="1"/>
    </location>
</feature>
<organism evidence="2 3">
    <name type="scientific">Polarella glacialis</name>
    <name type="common">Dinoflagellate</name>
    <dbReference type="NCBI Taxonomy" id="89957"/>
    <lineage>
        <taxon>Eukaryota</taxon>
        <taxon>Sar</taxon>
        <taxon>Alveolata</taxon>
        <taxon>Dinophyceae</taxon>
        <taxon>Suessiales</taxon>
        <taxon>Suessiaceae</taxon>
        <taxon>Polarella</taxon>
    </lineage>
</organism>
<dbReference type="Proteomes" id="UP000626109">
    <property type="component" value="Unassembled WGS sequence"/>
</dbReference>
<feature type="non-terminal residue" evidence="2">
    <location>
        <position position="265"/>
    </location>
</feature>
<sequence>VAQQELPDNLRQELEDDESSEEDTTVATQGRETRAKAENLLRPALPNVPAPPAGALPGRGSFAALDLPQMPQLPGPPPPPPQAELTWPLMVHEKRLNRAEAAELPEASGFGALAALTGKAWLQVARRRIDLTRMALDHRGDQPLAPVCGQCNVDLNDPFVKERVGVWHGGARLKVYQVGDIRQLAASFELQYDIPNVPVKSANWMQWLERHDAYCTLCVRCALEKGFDPPPEEPKIQEAKALRDGDNSDAEEEDDQANQDDEKAD</sequence>